<protein>
    <recommendedName>
        <fullName evidence="3">SnoaL-like domain-containing protein</fullName>
    </recommendedName>
</protein>
<dbReference type="EMBL" id="NPIC01000001">
    <property type="protein sequence ID" value="RDL42305.1"/>
    <property type="molecule type" value="Genomic_DNA"/>
</dbReference>
<sequence length="186" mass="20558">MSLGVPVAQSTVNPGSLGIENTNIETAPGVDLSVQQKILVGSILDLLAGRPSLKKLQLWADDATFADPLTNAQGRKQYEAQWYSLETAFSEIERLHQSVTSAGNPITMDVKTRYKIKGIGKDQIIDSVVQIYTDDMGEGIVRVENRWNNELPHGAFSKIWRNLNSMVIPAFVHVPKNDAEDSKPRN</sequence>
<evidence type="ECO:0008006" key="3">
    <source>
        <dbReference type="Google" id="ProtNLM"/>
    </source>
</evidence>
<evidence type="ECO:0000313" key="2">
    <source>
        <dbReference type="Proteomes" id="UP000254866"/>
    </source>
</evidence>
<proteinExistence type="predicted"/>
<accession>A0A370U3G8</accession>
<comment type="caution">
    <text evidence="1">The sequence shown here is derived from an EMBL/GenBank/DDBJ whole genome shotgun (WGS) entry which is preliminary data.</text>
</comment>
<keyword evidence="2" id="KW-1185">Reference proteome</keyword>
<dbReference type="AlphaFoldDB" id="A0A370U3G8"/>
<dbReference type="Proteomes" id="UP000254866">
    <property type="component" value="Unassembled WGS sequence"/>
</dbReference>
<dbReference type="InterPro" id="IPR032710">
    <property type="entry name" value="NTF2-like_dom_sf"/>
</dbReference>
<organism evidence="1 2">
    <name type="scientific">Venustampulla echinocandica</name>
    <dbReference type="NCBI Taxonomy" id="2656787"/>
    <lineage>
        <taxon>Eukaryota</taxon>
        <taxon>Fungi</taxon>
        <taxon>Dikarya</taxon>
        <taxon>Ascomycota</taxon>
        <taxon>Pezizomycotina</taxon>
        <taxon>Leotiomycetes</taxon>
        <taxon>Helotiales</taxon>
        <taxon>Pleuroascaceae</taxon>
        <taxon>Venustampulla</taxon>
    </lineage>
</organism>
<reference evidence="1 2" key="1">
    <citation type="journal article" date="2018" name="IMA Fungus">
        <title>IMA Genome-F 9: Draft genome sequence of Annulohypoxylon stygium, Aspergillus mulundensis, Berkeleyomyces basicola (syn. Thielaviopsis basicola), Ceratocystis smalleyi, two Cercospora beticola strains, Coleophoma cylindrospora, Fusarium fracticaudum, Phialophora cf. hyalina, and Morchella septimelata.</title>
        <authorList>
            <person name="Wingfield B.D."/>
            <person name="Bills G.F."/>
            <person name="Dong Y."/>
            <person name="Huang W."/>
            <person name="Nel W.J."/>
            <person name="Swalarsk-Parry B.S."/>
            <person name="Vaghefi N."/>
            <person name="Wilken P.M."/>
            <person name="An Z."/>
            <person name="de Beer Z.W."/>
            <person name="De Vos L."/>
            <person name="Chen L."/>
            <person name="Duong T.A."/>
            <person name="Gao Y."/>
            <person name="Hammerbacher A."/>
            <person name="Kikkert J.R."/>
            <person name="Li Y."/>
            <person name="Li H."/>
            <person name="Li K."/>
            <person name="Li Q."/>
            <person name="Liu X."/>
            <person name="Ma X."/>
            <person name="Naidoo K."/>
            <person name="Pethybridge S.J."/>
            <person name="Sun J."/>
            <person name="Steenkamp E.T."/>
            <person name="van der Nest M.A."/>
            <person name="van Wyk S."/>
            <person name="Wingfield M.J."/>
            <person name="Xiong C."/>
            <person name="Yue Q."/>
            <person name="Zhang X."/>
        </authorList>
    </citation>
    <scope>NUCLEOTIDE SEQUENCE [LARGE SCALE GENOMIC DNA]</scope>
    <source>
        <strain evidence="1 2">BP 5553</strain>
    </source>
</reference>
<name>A0A370U3G8_9HELO</name>
<dbReference type="SUPFAM" id="SSF54427">
    <property type="entry name" value="NTF2-like"/>
    <property type="match status" value="1"/>
</dbReference>
<gene>
    <name evidence="1" type="ORF">BP5553_02284</name>
</gene>
<evidence type="ECO:0000313" key="1">
    <source>
        <dbReference type="EMBL" id="RDL42305.1"/>
    </source>
</evidence>
<dbReference type="PANTHER" id="PTHR34213">
    <property type="entry name" value="NUCLEAR TRANSPORT FACTOR 2 (NTF2) FAMILY PROTEIN"/>
    <property type="match status" value="1"/>
</dbReference>
<dbReference type="RefSeq" id="XP_031874961.1">
    <property type="nucleotide sequence ID" value="XM_032010907.1"/>
</dbReference>
<dbReference type="OrthoDB" id="2400485at2759"/>
<dbReference type="Gene3D" id="3.10.450.50">
    <property type="match status" value="1"/>
</dbReference>
<dbReference type="PANTHER" id="PTHR34213:SF2">
    <property type="entry name" value="NUCLEAR TRANSPORT FACTOR 2 (NTF2) FAMILY PROTEIN"/>
    <property type="match status" value="1"/>
</dbReference>
<dbReference type="GeneID" id="43595133"/>